<dbReference type="GO" id="GO:0006508">
    <property type="term" value="P:proteolysis"/>
    <property type="evidence" value="ECO:0007669"/>
    <property type="project" value="UniProtKB-KW"/>
</dbReference>
<feature type="domain" description="Peptidase M14" evidence="10">
    <location>
        <begin position="134"/>
        <end position="512"/>
    </location>
</feature>
<dbReference type="CDD" id="cd03860">
    <property type="entry name" value="M14_CP_A-B_like"/>
    <property type="match status" value="1"/>
</dbReference>
<evidence type="ECO:0000256" key="1">
    <source>
        <dbReference type="ARBA" id="ARBA00001947"/>
    </source>
</evidence>
<evidence type="ECO:0000256" key="4">
    <source>
        <dbReference type="ARBA" id="ARBA00022801"/>
    </source>
</evidence>
<dbReference type="OrthoDB" id="3626597at2759"/>
<dbReference type="PROSITE" id="PS52035">
    <property type="entry name" value="PEPTIDASE_M14"/>
    <property type="match status" value="1"/>
</dbReference>
<sequence>MRPSIPSITRFLLFSALVSLPLSVVGAQSHDQHVFGIPTPQAHGILRRFIPEDAHHLAEVLRIAETHELDIWKIGTESSPHVDIYSPPSSAGLPDTLLATRHTTTNINIPLPEQRLRPADWNLTSLQNTTFHGSYHSQSEVDTFIGELARLHPESVQILKLGHSGEEREMLGMKIAKPPAPGDKQKLGFVVLGPQHAREWVATSTALYIAHALLANASEPNSLAALLDVYVRLTTFLLIHVFLPFASPHLCPGSLASDFHIIPSPNPDGYVHTWDADRFWYKNRQIVGPGAKCIGIDMNRNWGSHWKPHAKNPLLWDSDFSISDLDDEQEHQNSTMGTNKKKANKGKKSKKNGPADPCSHWYPGHRAFEAPEVNNLANYITKVNGIGKGAGKGGIVAFLDLRSYGQMLAAPYSYKCTKLPKDAEDQMEALLGAAQAAKSVYGTQFQTGTVCELLYRAPGNILDYIYTTASIKYTYAAFLRDTGTYGFAIPPEWIRPVGEETGVMVEYLARFIAKQRGIIF</sequence>
<reference evidence="11" key="1">
    <citation type="submission" date="2020-05" db="EMBL/GenBank/DDBJ databases">
        <title>Mycena genomes resolve the evolution of fungal bioluminescence.</title>
        <authorList>
            <person name="Tsai I.J."/>
        </authorList>
    </citation>
    <scope>NUCLEOTIDE SEQUENCE</scope>
    <source>
        <strain evidence="11">CCC161011</strain>
    </source>
</reference>
<keyword evidence="5" id="KW-0862">Zinc</keyword>
<evidence type="ECO:0000256" key="3">
    <source>
        <dbReference type="ARBA" id="ARBA00022670"/>
    </source>
</evidence>
<evidence type="ECO:0000256" key="7">
    <source>
        <dbReference type="PROSITE-ProRule" id="PRU01379"/>
    </source>
</evidence>
<organism evidence="11 12">
    <name type="scientific">Mycena venus</name>
    <dbReference type="NCBI Taxonomy" id="2733690"/>
    <lineage>
        <taxon>Eukaryota</taxon>
        <taxon>Fungi</taxon>
        <taxon>Dikarya</taxon>
        <taxon>Basidiomycota</taxon>
        <taxon>Agaricomycotina</taxon>
        <taxon>Agaricomycetes</taxon>
        <taxon>Agaricomycetidae</taxon>
        <taxon>Agaricales</taxon>
        <taxon>Marasmiineae</taxon>
        <taxon>Mycenaceae</taxon>
        <taxon>Mycena</taxon>
    </lineage>
</organism>
<name>A0A8H6Z2U8_9AGAR</name>
<dbReference type="SMART" id="SM00631">
    <property type="entry name" value="Zn_pept"/>
    <property type="match status" value="1"/>
</dbReference>
<evidence type="ECO:0000313" key="12">
    <source>
        <dbReference type="Proteomes" id="UP000620124"/>
    </source>
</evidence>
<dbReference type="InterPro" id="IPR000834">
    <property type="entry name" value="Peptidase_M14"/>
</dbReference>
<dbReference type="EMBL" id="JACAZI010000002">
    <property type="protein sequence ID" value="KAF7369469.1"/>
    <property type="molecule type" value="Genomic_DNA"/>
</dbReference>
<evidence type="ECO:0000259" key="10">
    <source>
        <dbReference type="PROSITE" id="PS52035"/>
    </source>
</evidence>
<evidence type="ECO:0000256" key="8">
    <source>
        <dbReference type="SAM" id="MobiDB-lite"/>
    </source>
</evidence>
<feature type="compositionally biased region" description="Basic residues" evidence="8">
    <location>
        <begin position="339"/>
        <end position="351"/>
    </location>
</feature>
<feature type="chain" id="PRO_5034487429" evidence="9">
    <location>
        <begin position="28"/>
        <end position="520"/>
    </location>
</feature>
<dbReference type="GO" id="GO:0005615">
    <property type="term" value="C:extracellular space"/>
    <property type="evidence" value="ECO:0007669"/>
    <property type="project" value="TreeGrafter"/>
</dbReference>
<gene>
    <name evidence="11" type="ORF">MVEN_00276600</name>
</gene>
<comment type="caution">
    <text evidence="7">Lacks conserved residue(s) required for the propagation of feature annotation.</text>
</comment>
<keyword evidence="11" id="KW-0121">Carboxypeptidase</keyword>
<comment type="cofactor">
    <cofactor evidence="1">
        <name>Zn(2+)</name>
        <dbReference type="ChEBI" id="CHEBI:29105"/>
    </cofactor>
</comment>
<proteinExistence type="inferred from homology"/>
<comment type="similarity">
    <text evidence="2 7">Belongs to the peptidase M14 family.</text>
</comment>
<evidence type="ECO:0000313" key="11">
    <source>
        <dbReference type="EMBL" id="KAF7369469.1"/>
    </source>
</evidence>
<dbReference type="GO" id="GO:0008270">
    <property type="term" value="F:zinc ion binding"/>
    <property type="evidence" value="ECO:0007669"/>
    <property type="project" value="InterPro"/>
</dbReference>
<accession>A0A8H6Z2U8</accession>
<evidence type="ECO:0000256" key="6">
    <source>
        <dbReference type="ARBA" id="ARBA00023049"/>
    </source>
</evidence>
<dbReference type="PANTHER" id="PTHR11705">
    <property type="entry name" value="PROTEASE FAMILY M14 CARBOXYPEPTIDASE A,B"/>
    <property type="match status" value="1"/>
</dbReference>
<evidence type="ECO:0000256" key="2">
    <source>
        <dbReference type="ARBA" id="ARBA00005988"/>
    </source>
</evidence>
<dbReference type="SUPFAM" id="SSF53187">
    <property type="entry name" value="Zn-dependent exopeptidases"/>
    <property type="match status" value="1"/>
</dbReference>
<feature type="signal peptide" evidence="9">
    <location>
        <begin position="1"/>
        <end position="27"/>
    </location>
</feature>
<keyword evidence="9" id="KW-0732">Signal</keyword>
<feature type="region of interest" description="Disordered" evidence="8">
    <location>
        <begin position="327"/>
        <end position="358"/>
    </location>
</feature>
<dbReference type="AlphaFoldDB" id="A0A8H6Z2U8"/>
<protein>
    <submittedName>
        <fullName evidence="11">Zinc carboxypeptidase</fullName>
    </submittedName>
</protein>
<comment type="caution">
    <text evidence="11">The sequence shown here is derived from an EMBL/GenBank/DDBJ whole genome shotgun (WGS) entry which is preliminary data.</text>
</comment>
<dbReference type="PANTHER" id="PTHR11705:SF143">
    <property type="entry name" value="SLL0236 PROTEIN"/>
    <property type="match status" value="1"/>
</dbReference>
<dbReference type="Proteomes" id="UP000620124">
    <property type="component" value="Unassembled WGS sequence"/>
</dbReference>
<dbReference type="GO" id="GO:0004181">
    <property type="term" value="F:metallocarboxypeptidase activity"/>
    <property type="evidence" value="ECO:0007669"/>
    <property type="project" value="InterPro"/>
</dbReference>
<dbReference type="Gene3D" id="3.40.630.10">
    <property type="entry name" value="Zn peptidases"/>
    <property type="match status" value="1"/>
</dbReference>
<keyword evidence="6" id="KW-0482">Metalloprotease</keyword>
<evidence type="ECO:0000256" key="9">
    <source>
        <dbReference type="SAM" id="SignalP"/>
    </source>
</evidence>
<keyword evidence="12" id="KW-1185">Reference proteome</keyword>
<evidence type="ECO:0000256" key="5">
    <source>
        <dbReference type="ARBA" id="ARBA00022833"/>
    </source>
</evidence>
<keyword evidence="3" id="KW-0645">Protease</keyword>
<keyword evidence="4" id="KW-0378">Hydrolase</keyword>
<dbReference type="Pfam" id="PF00246">
    <property type="entry name" value="Peptidase_M14"/>
    <property type="match status" value="2"/>
</dbReference>